<protein>
    <submittedName>
        <fullName evidence="4">Helix-turn-helix domain-containing protein</fullName>
    </submittedName>
</protein>
<evidence type="ECO:0000256" key="1">
    <source>
        <dbReference type="ARBA" id="ARBA00023015"/>
    </source>
</evidence>
<dbReference type="EMBL" id="CP062804">
    <property type="protein sequence ID" value="QOT80433.1"/>
    <property type="molecule type" value="Genomic_DNA"/>
</dbReference>
<gene>
    <name evidence="4" type="ORF">F7R26_023590</name>
</gene>
<keyword evidence="1" id="KW-0805">Transcription regulation</keyword>
<dbReference type="SMART" id="SM00342">
    <property type="entry name" value="HTH_ARAC"/>
    <property type="match status" value="1"/>
</dbReference>
<organism evidence="4 5">
    <name type="scientific">Cupriavidus basilensis</name>
    <dbReference type="NCBI Taxonomy" id="68895"/>
    <lineage>
        <taxon>Bacteria</taxon>
        <taxon>Pseudomonadati</taxon>
        <taxon>Pseudomonadota</taxon>
        <taxon>Betaproteobacteria</taxon>
        <taxon>Burkholderiales</taxon>
        <taxon>Burkholderiaceae</taxon>
        <taxon>Cupriavidus</taxon>
    </lineage>
</organism>
<proteinExistence type="predicted"/>
<dbReference type="InterPro" id="IPR002818">
    <property type="entry name" value="DJ-1/PfpI"/>
</dbReference>
<accession>A0A643FY69</accession>
<dbReference type="PROSITE" id="PS01124">
    <property type="entry name" value="HTH_ARAC_FAMILY_2"/>
    <property type="match status" value="1"/>
</dbReference>
<dbReference type="InterPro" id="IPR029062">
    <property type="entry name" value="Class_I_gatase-like"/>
</dbReference>
<dbReference type="Pfam" id="PF01965">
    <property type="entry name" value="DJ-1_PfpI"/>
    <property type="match status" value="1"/>
</dbReference>
<evidence type="ECO:0000313" key="5">
    <source>
        <dbReference type="Proteomes" id="UP000397656"/>
    </source>
</evidence>
<name>A0A643FY69_9BURK</name>
<dbReference type="InterPro" id="IPR009057">
    <property type="entry name" value="Homeodomain-like_sf"/>
</dbReference>
<dbReference type="SUPFAM" id="SSF46689">
    <property type="entry name" value="Homeodomain-like"/>
    <property type="match status" value="2"/>
</dbReference>
<dbReference type="InterPro" id="IPR052158">
    <property type="entry name" value="INH-QAR"/>
</dbReference>
<dbReference type="PANTHER" id="PTHR43130:SF3">
    <property type="entry name" value="HTH-TYPE TRANSCRIPTIONAL REGULATOR RV1931C"/>
    <property type="match status" value="1"/>
</dbReference>
<dbReference type="SUPFAM" id="SSF52317">
    <property type="entry name" value="Class I glutamine amidotransferase-like"/>
    <property type="match status" value="1"/>
</dbReference>
<dbReference type="CDD" id="cd03137">
    <property type="entry name" value="GATase1_AraC_1"/>
    <property type="match status" value="1"/>
</dbReference>
<dbReference type="AlphaFoldDB" id="A0A643FY69"/>
<dbReference type="InterPro" id="IPR018060">
    <property type="entry name" value="HTH_AraC"/>
</dbReference>
<reference evidence="4 5" key="1">
    <citation type="submission" date="2020-10" db="EMBL/GenBank/DDBJ databases">
        <title>Complete genome sequence of Cupriavidus basilensis CCUG 49340T.</title>
        <authorList>
            <person name="Salva-Serra F."/>
            <person name="Donoso R.A."/>
            <person name="Cho K.H."/>
            <person name="Yoo J.A."/>
            <person name="Lee K."/>
            <person name="Yoon S.-H."/>
            <person name="Perez-Pantoja D."/>
            <person name="Moore E.R.B."/>
        </authorList>
    </citation>
    <scope>NUCLEOTIDE SEQUENCE [LARGE SCALE GENOMIC DNA]</scope>
    <source>
        <strain evidence="5">CCUG 49340</strain>
    </source>
</reference>
<dbReference type="Gene3D" id="3.40.50.880">
    <property type="match status" value="1"/>
</dbReference>
<dbReference type="PANTHER" id="PTHR43130">
    <property type="entry name" value="ARAC-FAMILY TRANSCRIPTIONAL REGULATOR"/>
    <property type="match status" value="1"/>
</dbReference>
<dbReference type="Gene3D" id="1.10.10.60">
    <property type="entry name" value="Homeodomain-like"/>
    <property type="match status" value="2"/>
</dbReference>
<dbReference type="RefSeq" id="WP_150984939.1">
    <property type="nucleotide sequence ID" value="NZ_CP062804.1"/>
</dbReference>
<dbReference type="Proteomes" id="UP000397656">
    <property type="component" value="Chromosome 2"/>
</dbReference>
<dbReference type="GO" id="GO:0043565">
    <property type="term" value="F:sequence-specific DNA binding"/>
    <property type="evidence" value="ECO:0007669"/>
    <property type="project" value="InterPro"/>
</dbReference>
<dbReference type="Pfam" id="PF12833">
    <property type="entry name" value="HTH_18"/>
    <property type="match status" value="1"/>
</dbReference>
<evidence type="ECO:0000313" key="4">
    <source>
        <dbReference type="EMBL" id="QOT80433.1"/>
    </source>
</evidence>
<dbReference type="GO" id="GO:0003700">
    <property type="term" value="F:DNA-binding transcription factor activity"/>
    <property type="evidence" value="ECO:0007669"/>
    <property type="project" value="InterPro"/>
</dbReference>
<sequence length="319" mass="34752">MKRIFLVLPPQVHMLDLGGPMQVLGAVAALGISPLALHCVGPLQALTSFQGLALSGIQALPARLAPGDVVIVVGFKLVLSALSTPEHRKIVDWLQAVVQPRLGEVTLASVCTGAFLLGAAGLLDGRSCTTHHEHLARLQQRHPHARVLAGRVLVEDGALITSAGVSAGIDLALHLIRHAFGAPAAIQVARENVVPFRRLGQDPALGAQLRYRDHHHPVIHAVQDFLTRQPACELSYSELAGRFALSYRHLARLFQQECGVTLKQYQQQLRLDLARRLLKDSDWAVEMVAQRCGFASPQALRAAWRQEEAVPPSRWRSQA</sequence>
<keyword evidence="2" id="KW-0804">Transcription</keyword>
<evidence type="ECO:0000259" key="3">
    <source>
        <dbReference type="PROSITE" id="PS01124"/>
    </source>
</evidence>
<feature type="domain" description="HTH araC/xylS-type" evidence="3">
    <location>
        <begin position="216"/>
        <end position="318"/>
    </location>
</feature>
<evidence type="ECO:0000256" key="2">
    <source>
        <dbReference type="ARBA" id="ARBA00023163"/>
    </source>
</evidence>
<dbReference type="GeneID" id="98403921"/>